<dbReference type="Pfam" id="PF00075">
    <property type="entry name" value="RNase_H"/>
    <property type="match status" value="1"/>
</dbReference>
<dbReference type="PROSITE" id="PS50879">
    <property type="entry name" value="RNASE_H_1"/>
    <property type="match status" value="1"/>
</dbReference>
<gene>
    <name evidence="2" type="ORF">BU26DRAFT_556795</name>
</gene>
<dbReference type="OrthoDB" id="3797754at2759"/>
<keyword evidence="3" id="KW-1185">Reference proteome</keyword>
<dbReference type="RefSeq" id="XP_033675501.1">
    <property type="nucleotide sequence ID" value="XM_033832400.1"/>
</dbReference>
<dbReference type="Proteomes" id="UP000800094">
    <property type="component" value="Unassembled WGS sequence"/>
</dbReference>
<dbReference type="GO" id="GO:0003676">
    <property type="term" value="F:nucleic acid binding"/>
    <property type="evidence" value="ECO:0007669"/>
    <property type="project" value="InterPro"/>
</dbReference>
<dbReference type="GeneID" id="54585730"/>
<feature type="domain" description="RNase H type-1" evidence="1">
    <location>
        <begin position="234"/>
        <end position="375"/>
    </location>
</feature>
<sequence length="402" mass="44364">MSIVPMQIAAGMEVSLDASGLPMHAAAVGLAGSTAATAIDLTEDDEDDVMAELERELEHVQWPGLGRLHPRPIVNATVSRGDPDLAQGTSLHPFNPPTMPRSMGWQQQVQTSRITRSRQLTRARTKTNTKIYKRKQTGPDLQILDGGHRTLKFWKDKYFKELGIDNELTLATNAAQYFEKSSIQTVVPNRYFRRAVTSKRGRRRTATFPGDVQILSAGQAVHQAYEEHTTAKQDTGRLVLWTDGSKSSRGRGFAVAWRRSTAAGWGRWQAAGYKVIGTPLTSDGMEHLGVIKALEKAREIARHSKLTAVSIYTDSTTALHLARQPAKCPLGYQMVAKARLLRKAGRPSITLHWCPGHSRVPGNELADKIAGIAGSHIYGNMKEMVDLSDDSDDNDWEDCESD</sequence>
<dbReference type="InterPro" id="IPR012337">
    <property type="entry name" value="RNaseH-like_sf"/>
</dbReference>
<accession>A0A6A6HR70</accession>
<proteinExistence type="predicted"/>
<evidence type="ECO:0000313" key="2">
    <source>
        <dbReference type="EMBL" id="KAF2240497.1"/>
    </source>
</evidence>
<dbReference type="CDD" id="cd09276">
    <property type="entry name" value="Rnase_HI_RT_non_LTR"/>
    <property type="match status" value="1"/>
</dbReference>
<dbReference type="EMBL" id="ML987217">
    <property type="protein sequence ID" value="KAF2240497.1"/>
    <property type="molecule type" value="Genomic_DNA"/>
</dbReference>
<dbReference type="InterPro" id="IPR036397">
    <property type="entry name" value="RNaseH_sf"/>
</dbReference>
<dbReference type="AlphaFoldDB" id="A0A6A6HR70"/>
<dbReference type="GO" id="GO:0004523">
    <property type="term" value="F:RNA-DNA hybrid ribonuclease activity"/>
    <property type="evidence" value="ECO:0007669"/>
    <property type="project" value="InterPro"/>
</dbReference>
<dbReference type="Gene3D" id="3.30.420.10">
    <property type="entry name" value="Ribonuclease H-like superfamily/Ribonuclease H"/>
    <property type="match status" value="1"/>
</dbReference>
<evidence type="ECO:0000259" key="1">
    <source>
        <dbReference type="PROSITE" id="PS50879"/>
    </source>
</evidence>
<name>A0A6A6HR70_9PLEO</name>
<evidence type="ECO:0000313" key="3">
    <source>
        <dbReference type="Proteomes" id="UP000800094"/>
    </source>
</evidence>
<protein>
    <recommendedName>
        <fullName evidence="1">RNase H type-1 domain-containing protein</fullName>
    </recommendedName>
</protein>
<organism evidence="2 3">
    <name type="scientific">Trematosphaeria pertusa</name>
    <dbReference type="NCBI Taxonomy" id="390896"/>
    <lineage>
        <taxon>Eukaryota</taxon>
        <taxon>Fungi</taxon>
        <taxon>Dikarya</taxon>
        <taxon>Ascomycota</taxon>
        <taxon>Pezizomycotina</taxon>
        <taxon>Dothideomycetes</taxon>
        <taxon>Pleosporomycetidae</taxon>
        <taxon>Pleosporales</taxon>
        <taxon>Massarineae</taxon>
        <taxon>Trematosphaeriaceae</taxon>
        <taxon>Trematosphaeria</taxon>
    </lineage>
</organism>
<dbReference type="InterPro" id="IPR002156">
    <property type="entry name" value="RNaseH_domain"/>
</dbReference>
<reference evidence="2" key="1">
    <citation type="journal article" date="2020" name="Stud. Mycol.">
        <title>101 Dothideomycetes genomes: a test case for predicting lifestyles and emergence of pathogens.</title>
        <authorList>
            <person name="Haridas S."/>
            <person name="Albert R."/>
            <person name="Binder M."/>
            <person name="Bloem J."/>
            <person name="Labutti K."/>
            <person name="Salamov A."/>
            <person name="Andreopoulos B."/>
            <person name="Baker S."/>
            <person name="Barry K."/>
            <person name="Bills G."/>
            <person name="Bluhm B."/>
            <person name="Cannon C."/>
            <person name="Castanera R."/>
            <person name="Culley D."/>
            <person name="Daum C."/>
            <person name="Ezra D."/>
            <person name="Gonzalez J."/>
            <person name="Henrissat B."/>
            <person name="Kuo A."/>
            <person name="Liang C."/>
            <person name="Lipzen A."/>
            <person name="Lutzoni F."/>
            <person name="Magnuson J."/>
            <person name="Mondo S."/>
            <person name="Nolan M."/>
            <person name="Ohm R."/>
            <person name="Pangilinan J."/>
            <person name="Park H.-J."/>
            <person name="Ramirez L."/>
            <person name="Alfaro M."/>
            <person name="Sun H."/>
            <person name="Tritt A."/>
            <person name="Yoshinaga Y."/>
            <person name="Zwiers L.-H."/>
            <person name="Turgeon B."/>
            <person name="Goodwin S."/>
            <person name="Spatafora J."/>
            <person name="Crous P."/>
            <person name="Grigoriev I."/>
        </authorList>
    </citation>
    <scope>NUCLEOTIDE SEQUENCE</scope>
    <source>
        <strain evidence="2">CBS 122368</strain>
    </source>
</reference>
<dbReference type="SUPFAM" id="SSF53098">
    <property type="entry name" value="Ribonuclease H-like"/>
    <property type="match status" value="1"/>
</dbReference>